<dbReference type="RefSeq" id="WP_381525245.1">
    <property type="nucleotide sequence ID" value="NZ_JBHULN010000012.1"/>
</dbReference>
<evidence type="ECO:0000313" key="2">
    <source>
        <dbReference type="Proteomes" id="UP001597469"/>
    </source>
</evidence>
<reference evidence="2" key="1">
    <citation type="journal article" date="2019" name="Int. J. Syst. Evol. Microbiol.">
        <title>The Global Catalogue of Microorganisms (GCM) 10K type strain sequencing project: providing services to taxonomists for standard genome sequencing and annotation.</title>
        <authorList>
            <consortium name="The Broad Institute Genomics Platform"/>
            <consortium name="The Broad Institute Genome Sequencing Center for Infectious Disease"/>
            <person name="Wu L."/>
            <person name="Ma J."/>
        </authorList>
    </citation>
    <scope>NUCLEOTIDE SEQUENCE [LARGE SCALE GENOMIC DNA]</scope>
    <source>
        <strain evidence="2">KCTC 42805</strain>
    </source>
</reference>
<comment type="caution">
    <text evidence="1">The sequence shown here is derived from an EMBL/GenBank/DDBJ whole genome shotgun (WGS) entry which is preliminary data.</text>
</comment>
<proteinExistence type="predicted"/>
<dbReference type="Proteomes" id="UP001597469">
    <property type="component" value="Unassembled WGS sequence"/>
</dbReference>
<dbReference type="EMBL" id="JBHULN010000012">
    <property type="protein sequence ID" value="MFD2572651.1"/>
    <property type="molecule type" value="Genomic_DNA"/>
</dbReference>
<accession>A0ABW5M8D8</accession>
<name>A0ABW5M8D8_9BACT</name>
<keyword evidence="2" id="KW-1185">Reference proteome</keyword>
<evidence type="ECO:0000313" key="1">
    <source>
        <dbReference type="EMBL" id="MFD2572651.1"/>
    </source>
</evidence>
<sequence length="148" mass="17010">MKASRPALSPLLPPETLLSDYEHWLAFVTTSRQTVREYDRQLAHINVRYPDLSPLSNYLRDRMHYRAQFFGRLAIHLTATVAQLRTQEANAGLLHRLTYTHQAMQTLIDDLKAAFVDIEESYQTLWGTAHTISPMPSIPSYRSNPARS</sequence>
<organism evidence="1 2">
    <name type="scientific">Spirosoma soli</name>
    <dbReference type="NCBI Taxonomy" id="1770529"/>
    <lineage>
        <taxon>Bacteria</taxon>
        <taxon>Pseudomonadati</taxon>
        <taxon>Bacteroidota</taxon>
        <taxon>Cytophagia</taxon>
        <taxon>Cytophagales</taxon>
        <taxon>Cytophagaceae</taxon>
        <taxon>Spirosoma</taxon>
    </lineage>
</organism>
<protein>
    <submittedName>
        <fullName evidence="1">Uncharacterized protein</fullName>
    </submittedName>
</protein>
<gene>
    <name evidence="1" type="ORF">ACFSUS_18575</name>
</gene>